<dbReference type="Gene3D" id="1.10.640.10">
    <property type="entry name" value="Haem peroxidase domain superfamily, animal type"/>
    <property type="match status" value="1"/>
</dbReference>
<keyword evidence="2" id="KW-0444">Lipid biosynthesis</keyword>
<keyword evidence="5" id="KW-0479">Metal-binding</keyword>
<organism evidence="15 16">
    <name type="scientific">Streptomyces coffeae</name>
    <dbReference type="NCBI Taxonomy" id="621382"/>
    <lineage>
        <taxon>Bacteria</taxon>
        <taxon>Bacillati</taxon>
        <taxon>Actinomycetota</taxon>
        <taxon>Actinomycetes</taxon>
        <taxon>Kitasatosporales</taxon>
        <taxon>Streptomycetaceae</taxon>
        <taxon>Streptomyces</taxon>
    </lineage>
</organism>
<keyword evidence="16" id="KW-1185">Reference proteome</keyword>
<evidence type="ECO:0000256" key="9">
    <source>
        <dbReference type="ARBA" id="ARBA00022964"/>
    </source>
</evidence>
<evidence type="ECO:0000313" key="15">
    <source>
        <dbReference type="EMBL" id="MBL1098705.1"/>
    </source>
</evidence>
<protein>
    <submittedName>
        <fullName evidence="15">Peroxidase</fullName>
    </submittedName>
</protein>
<evidence type="ECO:0000256" key="6">
    <source>
        <dbReference type="ARBA" id="ARBA00022767"/>
    </source>
</evidence>
<keyword evidence="7" id="KW-0611">Plant defense</keyword>
<evidence type="ECO:0000256" key="2">
    <source>
        <dbReference type="ARBA" id="ARBA00022516"/>
    </source>
</evidence>
<keyword evidence="9" id="KW-0223">Dioxygenase</keyword>
<dbReference type="Gene3D" id="2.40.180.10">
    <property type="entry name" value="Catalase core domain"/>
    <property type="match status" value="1"/>
</dbReference>
<dbReference type="InterPro" id="IPR034815">
    <property type="entry name" value="A_dioxygenase"/>
</dbReference>
<evidence type="ECO:0000256" key="5">
    <source>
        <dbReference type="ARBA" id="ARBA00022723"/>
    </source>
</evidence>
<dbReference type="InterPro" id="IPR037120">
    <property type="entry name" value="Haem_peroxidase_sf_animal"/>
</dbReference>
<dbReference type="SUPFAM" id="SSF48113">
    <property type="entry name" value="Heme-dependent peroxidases"/>
    <property type="match status" value="1"/>
</dbReference>
<dbReference type="PROSITE" id="PS50292">
    <property type="entry name" value="PEROXIDASE_3"/>
    <property type="match status" value="1"/>
</dbReference>
<evidence type="ECO:0000256" key="7">
    <source>
        <dbReference type="ARBA" id="ARBA00022821"/>
    </source>
</evidence>
<keyword evidence="12" id="KW-0443">Lipid metabolism</keyword>
<evidence type="ECO:0000256" key="13">
    <source>
        <dbReference type="ARBA" id="ARBA00023160"/>
    </source>
</evidence>
<dbReference type="InterPro" id="IPR019791">
    <property type="entry name" value="Haem_peroxidase_animal"/>
</dbReference>
<evidence type="ECO:0000313" key="16">
    <source>
        <dbReference type="Proteomes" id="UP000634229"/>
    </source>
</evidence>
<dbReference type="RefSeq" id="WP_201876119.1">
    <property type="nucleotide sequence ID" value="NZ_JAERRF010000010.1"/>
</dbReference>
<accession>A0ABS1NF56</accession>
<dbReference type="InterPro" id="IPR050783">
    <property type="entry name" value="Oxylipin_biosynth_metab"/>
</dbReference>
<evidence type="ECO:0000256" key="4">
    <source>
        <dbReference type="ARBA" id="ARBA00022617"/>
    </source>
</evidence>
<keyword evidence="3 15" id="KW-0575">Peroxidase</keyword>
<comment type="caution">
    <text evidence="15">The sequence shown here is derived from an EMBL/GenBank/DDBJ whole genome shotgun (WGS) entry which is preliminary data.</text>
</comment>
<keyword evidence="10" id="KW-0560">Oxidoreductase</keyword>
<evidence type="ECO:0000256" key="10">
    <source>
        <dbReference type="ARBA" id="ARBA00023002"/>
    </source>
</evidence>
<dbReference type="GO" id="GO:0004601">
    <property type="term" value="F:peroxidase activity"/>
    <property type="evidence" value="ECO:0007669"/>
    <property type="project" value="UniProtKB-KW"/>
</dbReference>
<keyword evidence="6" id="KW-0925">Oxylipin biosynthesis</keyword>
<dbReference type="PANTHER" id="PTHR11903:SF11">
    <property type="entry name" value="ALPHA-DIOXYGENASE 1"/>
    <property type="match status" value="1"/>
</dbReference>
<dbReference type="Pfam" id="PF03098">
    <property type="entry name" value="An_peroxidase"/>
    <property type="match status" value="1"/>
</dbReference>
<sequence length="967" mass="106548">MVDTGQQEQSVRSHGHDAAAPPAPGPYEAYEGGSPEAERVLFDKLADELMRVQRTHRDTAGATQLLRTFHAKAALGVENARLRFHDDLPPDLCVGYARPGAEYPAVVRLSNAGGTERPDASPDLRGMAVRVQAGPEETHDLLATSFPVSHAADAREFVAFAKAMAGATSSVEQAFGLFVRLPLAVGWGTADRMRRNVRTATRHTVGSLARETFWSRGAILWGDAGPVRYQLRPAPGGTPAPPPDRGDPDYLRHELALRLATGDIAFELCVQRYRDERRTPVEDGSVEWLESDAPVVPVALLTVERQDLDSADARSAARRVEQLAFNPWHTTEEFRPLGNLNRARKAAYEAAAAHRLGLRFTSPEPWHNTLLGVPMRAAFGLVNRYVPWHRLPVPLGLLNLVALRQTLRRFNLIDPEMRQAPPRPDPAPAQLDEQLRTRRSYDGSYNDLSAPGMGAVGAAFGRNLPPVYRPDLFDVPNPVTVSDTLLARERFIPATSLNVLAAAWIQFQVHDWVDHRRCPAGGRTVEVPLPPGATWHNTPGGGAEKVMRFAENEGIDLPGDRPPILFANTASHWWDGSEVYGGDERTATSLREPGGGAALRLEDGHLPLGAGGVPLTGFTQSWWLGLSVMHTLFAREHNAVCEALRRTYPAMSEDAVYHTARLVVSALIAKIHTVEWTPAILATEVIDIGLKTNWQGPPDRWLSKLGLWLVEANALGGIPRTVPEHHGVPYALTEDFVTVYRMHPLLPDDVELCDHRFGQRLESLDFPQVRGPAAEVVLRKTGLASTLYSFGIAHPGAITLNNFPRALRRFERDGEIIDLSVVDLVRTRRRGVPRYNDFRAGLHKPRIRSFGELAADPDTAARLEDVYGSVDEIDTMVGLFAENPPEGFGFSDTAFRIFLLMATRRIQSDRFLTADFRPEVYTPLGLDWVEKGSMSSVILRHCPELAGLLPRGASPFAPWRPVVPSSG</sequence>
<evidence type="ECO:0000256" key="11">
    <source>
        <dbReference type="ARBA" id="ARBA00023004"/>
    </source>
</evidence>
<name>A0ABS1NF56_9ACTN</name>
<dbReference type="InterPro" id="IPR020835">
    <property type="entry name" value="Catalase_sf"/>
</dbReference>
<keyword evidence="13" id="KW-0275">Fatty acid biosynthesis</keyword>
<gene>
    <name evidence="15" type="ORF">JK363_18960</name>
</gene>
<dbReference type="PANTHER" id="PTHR11903">
    <property type="entry name" value="PROSTAGLANDIN G/H SYNTHASE"/>
    <property type="match status" value="1"/>
</dbReference>
<proteinExistence type="predicted"/>
<evidence type="ECO:0000256" key="12">
    <source>
        <dbReference type="ARBA" id="ARBA00023098"/>
    </source>
</evidence>
<evidence type="ECO:0000256" key="1">
    <source>
        <dbReference type="ARBA" id="ARBA00001913"/>
    </source>
</evidence>
<dbReference type="PRINTS" id="PR00457">
    <property type="entry name" value="ANPEROXIDASE"/>
</dbReference>
<dbReference type="InterPro" id="IPR010255">
    <property type="entry name" value="Haem_peroxidase_sf"/>
</dbReference>
<evidence type="ECO:0000256" key="14">
    <source>
        <dbReference type="SAM" id="MobiDB-lite"/>
    </source>
</evidence>
<comment type="cofactor">
    <cofactor evidence="1">
        <name>Ca(2+)</name>
        <dbReference type="ChEBI" id="CHEBI:29108"/>
    </cofactor>
</comment>
<keyword evidence="4" id="KW-0349">Heme</keyword>
<keyword evidence="11" id="KW-0408">Iron</keyword>
<dbReference type="EMBL" id="JAERRF010000010">
    <property type="protein sequence ID" value="MBL1098705.1"/>
    <property type="molecule type" value="Genomic_DNA"/>
</dbReference>
<dbReference type="SUPFAM" id="SSF56634">
    <property type="entry name" value="Heme-dependent catalase-like"/>
    <property type="match status" value="1"/>
</dbReference>
<evidence type="ECO:0000256" key="8">
    <source>
        <dbReference type="ARBA" id="ARBA00022832"/>
    </source>
</evidence>
<feature type="compositionally biased region" description="Polar residues" evidence="14">
    <location>
        <begin position="1"/>
        <end position="12"/>
    </location>
</feature>
<reference evidence="15 16" key="1">
    <citation type="submission" date="2021-01" db="EMBL/GenBank/DDBJ databases">
        <title>WGS of actinomycetes isolated from Thailand.</title>
        <authorList>
            <person name="Thawai C."/>
        </authorList>
    </citation>
    <scope>NUCLEOTIDE SEQUENCE [LARGE SCALE GENOMIC DNA]</scope>
    <source>
        <strain evidence="15 16">CA1R205</strain>
    </source>
</reference>
<feature type="region of interest" description="Disordered" evidence="14">
    <location>
        <begin position="1"/>
        <end position="33"/>
    </location>
</feature>
<dbReference type="Proteomes" id="UP000634229">
    <property type="component" value="Unassembled WGS sequence"/>
</dbReference>
<dbReference type="CDD" id="cd09818">
    <property type="entry name" value="PIOX_like"/>
    <property type="match status" value="1"/>
</dbReference>
<keyword evidence="8" id="KW-0276">Fatty acid metabolism</keyword>
<evidence type="ECO:0000256" key="3">
    <source>
        <dbReference type="ARBA" id="ARBA00022559"/>
    </source>
</evidence>